<protein>
    <submittedName>
        <fullName evidence="1">Uncharacterized protein</fullName>
    </submittedName>
</protein>
<organism evidence="1 2">
    <name type="scientific">Eumeta variegata</name>
    <name type="common">Bagworm moth</name>
    <name type="synonym">Eumeta japonica</name>
    <dbReference type="NCBI Taxonomy" id="151549"/>
    <lineage>
        <taxon>Eukaryota</taxon>
        <taxon>Metazoa</taxon>
        <taxon>Ecdysozoa</taxon>
        <taxon>Arthropoda</taxon>
        <taxon>Hexapoda</taxon>
        <taxon>Insecta</taxon>
        <taxon>Pterygota</taxon>
        <taxon>Neoptera</taxon>
        <taxon>Endopterygota</taxon>
        <taxon>Lepidoptera</taxon>
        <taxon>Glossata</taxon>
        <taxon>Ditrysia</taxon>
        <taxon>Tineoidea</taxon>
        <taxon>Psychidae</taxon>
        <taxon>Oiketicinae</taxon>
        <taxon>Eumeta</taxon>
    </lineage>
</organism>
<evidence type="ECO:0000313" key="1">
    <source>
        <dbReference type="EMBL" id="GBP12434.1"/>
    </source>
</evidence>
<reference evidence="1 2" key="1">
    <citation type="journal article" date="2019" name="Commun. Biol.">
        <title>The bagworm genome reveals a unique fibroin gene that provides high tensile strength.</title>
        <authorList>
            <person name="Kono N."/>
            <person name="Nakamura H."/>
            <person name="Ohtoshi R."/>
            <person name="Tomita M."/>
            <person name="Numata K."/>
            <person name="Arakawa K."/>
        </authorList>
    </citation>
    <scope>NUCLEOTIDE SEQUENCE [LARGE SCALE GENOMIC DNA]</scope>
</reference>
<sequence length="141" mass="15050">MVIIGAVPTVTVGASTSRCTLIDRLFQLICADASRGASASTSHTVKTNAPATISELYDVQALYGSYRRDTAVASLINCIADHKQKRARGLMAIIFDCIIASSDARIVLPAILHPLCAVMFRLSGTVLLLIREANETVSESI</sequence>
<proteinExistence type="predicted"/>
<accession>A0A4C1TE66</accession>
<keyword evidence="2" id="KW-1185">Reference proteome</keyword>
<evidence type="ECO:0000313" key="2">
    <source>
        <dbReference type="Proteomes" id="UP000299102"/>
    </source>
</evidence>
<dbReference type="AlphaFoldDB" id="A0A4C1TE66"/>
<dbReference type="EMBL" id="BGZK01000051">
    <property type="protein sequence ID" value="GBP12434.1"/>
    <property type="molecule type" value="Genomic_DNA"/>
</dbReference>
<name>A0A4C1TE66_EUMVA</name>
<gene>
    <name evidence="1" type="ORF">EVAR_75845_1</name>
</gene>
<dbReference type="Proteomes" id="UP000299102">
    <property type="component" value="Unassembled WGS sequence"/>
</dbReference>
<comment type="caution">
    <text evidence="1">The sequence shown here is derived from an EMBL/GenBank/DDBJ whole genome shotgun (WGS) entry which is preliminary data.</text>
</comment>